<evidence type="ECO:0000313" key="9">
    <source>
        <dbReference type="Proteomes" id="UP000193218"/>
    </source>
</evidence>
<dbReference type="InterPro" id="IPR008381">
    <property type="entry name" value="SDHAF3/Sdh7"/>
</dbReference>
<dbReference type="FunCoup" id="A0A1Y1U5W4">
    <property type="interactions" value="65"/>
</dbReference>
<gene>
    <name evidence="8" type="ORF">BD324DRAFT_639720</name>
</gene>
<comment type="function">
    <text evidence="6">Plays an essential role in the assembly of succinate dehydrogenase (SDH), an enzyme complex (also referred to as respiratory complex II) that is a component of both the tricarboxylic acid (TCA) cycle and the mitochondrial electron transport chain, and which couples the oxidation of succinate to fumarate with the reduction of ubiquinone (coenzyme Q) to ubiquinol. Promotes maturation of the iron-sulfur protein subunit of the SDH catalytic dimer, protecting it from the deleterious effects of oxidants. May act together with SDHAF1.</text>
</comment>
<keyword evidence="4 6" id="KW-0496">Mitochondrion</keyword>
<evidence type="ECO:0000256" key="1">
    <source>
        <dbReference type="ARBA" id="ARBA00004305"/>
    </source>
</evidence>
<accession>A0A1Y1U5W4</accession>
<dbReference type="OrthoDB" id="278329at2759"/>
<dbReference type="AlphaFoldDB" id="A0A1Y1U5W4"/>
<feature type="region of interest" description="Disordered" evidence="7">
    <location>
        <begin position="131"/>
        <end position="160"/>
    </location>
</feature>
<keyword evidence="5 6" id="KW-0143">Chaperone</keyword>
<comment type="similarity">
    <text evidence="2 6">Belongs to the complex I LYR family. SDHAF3 subfamily.</text>
</comment>
<evidence type="ECO:0000256" key="4">
    <source>
        <dbReference type="ARBA" id="ARBA00023128"/>
    </source>
</evidence>
<dbReference type="STRING" id="4999.A0A1Y1U5W4"/>
<dbReference type="Pfam" id="PF13233">
    <property type="entry name" value="Complex1_LYR_2"/>
    <property type="match status" value="1"/>
</dbReference>
<comment type="caution">
    <text evidence="8">The sequence shown here is derived from an EMBL/GenBank/DDBJ whole genome shotgun (WGS) entry which is preliminary data.</text>
</comment>
<dbReference type="CDD" id="cd20270">
    <property type="entry name" value="Complex1_LYR_SDHAF3_LYRM10"/>
    <property type="match status" value="1"/>
</dbReference>
<dbReference type="PANTHER" id="PTHR13137">
    <property type="entry name" value="DC11 ACN9 HOMOLOG"/>
    <property type="match status" value="1"/>
</dbReference>
<comment type="subcellular location">
    <subcellularLocation>
        <location evidence="1 6">Mitochondrion matrix</location>
    </subcellularLocation>
</comment>
<dbReference type="Proteomes" id="UP000193218">
    <property type="component" value="Unassembled WGS sequence"/>
</dbReference>
<dbReference type="GeneID" id="33559083"/>
<dbReference type="GO" id="GO:0006105">
    <property type="term" value="P:succinate metabolic process"/>
    <property type="evidence" value="ECO:0007669"/>
    <property type="project" value="TreeGrafter"/>
</dbReference>
<evidence type="ECO:0000313" key="8">
    <source>
        <dbReference type="EMBL" id="ORX33419.1"/>
    </source>
</evidence>
<protein>
    <recommendedName>
        <fullName evidence="6">Succinate dehydrogenase assembly factor 3</fullName>
        <shortName evidence="6">SDH assembly factor 3</shortName>
        <shortName evidence="6">SDHAF3</shortName>
    </recommendedName>
</protein>
<evidence type="ECO:0000256" key="6">
    <source>
        <dbReference type="RuleBase" id="RU368039"/>
    </source>
</evidence>
<organism evidence="8 9">
    <name type="scientific">Kockovaella imperatae</name>
    <dbReference type="NCBI Taxonomy" id="4999"/>
    <lineage>
        <taxon>Eukaryota</taxon>
        <taxon>Fungi</taxon>
        <taxon>Dikarya</taxon>
        <taxon>Basidiomycota</taxon>
        <taxon>Agaricomycotina</taxon>
        <taxon>Tremellomycetes</taxon>
        <taxon>Tremellales</taxon>
        <taxon>Cuniculitremaceae</taxon>
        <taxon>Kockovaella</taxon>
    </lineage>
</organism>
<evidence type="ECO:0000256" key="2">
    <source>
        <dbReference type="ARBA" id="ARBA00006020"/>
    </source>
</evidence>
<name>A0A1Y1U5W4_9TREE</name>
<dbReference type="EMBL" id="NBSH01000021">
    <property type="protein sequence ID" value="ORX33419.1"/>
    <property type="molecule type" value="Genomic_DNA"/>
</dbReference>
<evidence type="ECO:0000256" key="5">
    <source>
        <dbReference type="ARBA" id="ARBA00023186"/>
    </source>
</evidence>
<comment type="subunit">
    <text evidence="6">Interacts with the iron-sulfur protein subunit within the SDH catalytic dimer.</text>
</comment>
<evidence type="ECO:0000256" key="7">
    <source>
        <dbReference type="SAM" id="MobiDB-lite"/>
    </source>
</evidence>
<reference evidence="8 9" key="1">
    <citation type="submission" date="2017-03" db="EMBL/GenBank/DDBJ databases">
        <title>Widespread Adenine N6-methylation of Active Genes in Fungi.</title>
        <authorList>
            <consortium name="DOE Joint Genome Institute"/>
            <person name="Mondo S.J."/>
            <person name="Dannebaum R.O."/>
            <person name="Kuo R.C."/>
            <person name="Louie K.B."/>
            <person name="Bewick A.J."/>
            <person name="Labutti K."/>
            <person name="Haridas S."/>
            <person name="Kuo A."/>
            <person name="Salamov A."/>
            <person name="Ahrendt S.R."/>
            <person name="Lau R."/>
            <person name="Bowen B.P."/>
            <person name="Lipzen A."/>
            <person name="Sullivan W."/>
            <person name="Andreopoulos W.B."/>
            <person name="Clum A."/>
            <person name="Lindquist E."/>
            <person name="Daum C."/>
            <person name="Northen T.R."/>
            <person name="Ramamoorthy G."/>
            <person name="Schmitz R.J."/>
            <person name="Gryganskyi A."/>
            <person name="Culley D."/>
            <person name="Magnuson J."/>
            <person name="James T.Y."/>
            <person name="O'Malley M.A."/>
            <person name="Stajich J.E."/>
            <person name="Spatafora J.W."/>
            <person name="Visel A."/>
            <person name="Grigoriev I.V."/>
        </authorList>
    </citation>
    <scope>NUCLEOTIDE SEQUENCE [LARGE SCALE GENOMIC DNA]</scope>
    <source>
        <strain evidence="8 9">NRRL Y-17943</strain>
    </source>
</reference>
<sequence>MRPSLLRRAAATLPIPPTLAEASMQLIPPIPLYRRLLRAHRGLPDDMRFMGDAYIKSEFRATRTSDNPIHIIAFLSQWKLYLEEVEQSATEAGKAAPFKGRRLEVDKIEQLSEEQIGQLYELMHATKDVWKSPEDLTAQAGGGPSGSLNPSAPEDDTKDK</sequence>
<proteinExistence type="inferred from homology"/>
<dbReference type="PANTHER" id="PTHR13137:SF6">
    <property type="entry name" value="SUCCINATE DEHYDROGENASE ASSEMBLY FACTOR 3, MITOCHONDRIAL"/>
    <property type="match status" value="1"/>
</dbReference>
<dbReference type="GO" id="GO:0005759">
    <property type="term" value="C:mitochondrial matrix"/>
    <property type="evidence" value="ECO:0007669"/>
    <property type="project" value="UniProtKB-SubCell"/>
</dbReference>
<evidence type="ECO:0000256" key="3">
    <source>
        <dbReference type="ARBA" id="ARBA00022946"/>
    </source>
</evidence>
<dbReference type="GO" id="GO:0034553">
    <property type="term" value="P:mitochondrial respiratory chain complex II assembly"/>
    <property type="evidence" value="ECO:0007669"/>
    <property type="project" value="UniProtKB-UniRule"/>
</dbReference>
<keyword evidence="9" id="KW-1185">Reference proteome</keyword>
<keyword evidence="3" id="KW-0809">Transit peptide</keyword>
<dbReference type="GO" id="GO:0005758">
    <property type="term" value="C:mitochondrial intermembrane space"/>
    <property type="evidence" value="ECO:0007669"/>
    <property type="project" value="TreeGrafter"/>
</dbReference>
<dbReference type="InParanoid" id="A0A1Y1U5W4"/>
<dbReference type="RefSeq" id="XP_021867754.1">
    <property type="nucleotide sequence ID" value="XM_022017274.1"/>
</dbReference>